<comment type="caution">
    <text evidence="5">The sequence shown here is derived from an EMBL/GenBank/DDBJ whole genome shotgun (WGS) entry which is preliminary data.</text>
</comment>
<dbReference type="InterPro" id="IPR046328">
    <property type="entry name" value="ETS_fam"/>
</dbReference>
<keyword evidence="2 3" id="KW-0238">DNA-binding</keyword>
<evidence type="ECO:0000313" key="5">
    <source>
        <dbReference type="EMBL" id="CAF1282741.1"/>
    </source>
</evidence>
<dbReference type="Proteomes" id="UP000681722">
    <property type="component" value="Unassembled WGS sequence"/>
</dbReference>
<evidence type="ECO:0000256" key="3">
    <source>
        <dbReference type="RuleBase" id="RU004019"/>
    </source>
</evidence>
<dbReference type="PANTHER" id="PTHR11849">
    <property type="entry name" value="ETS"/>
    <property type="match status" value="1"/>
</dbReference>
<evidence type="ECO:0000313" key="9">
    <source>
        <dbReference type="Proteomes" id="UP000663829"/>
    </source>
</evidence>
<dbReference type="EMBL" id="CAJNOQ010011685">
    <property type="protein sequence ID" value="CAF1282741.1"/>
    <property type="molecule type" value="Genomic_DNA"/>
</dbReference>
<reference evidence="5" key="1">
    <citation type="submission" date="2021-02" db="EMBL/GenBank/DDBJ databases">
        <authorList>
            <person name="Nowell W R."/>
        </authorList>
    </citation>
    <scope>NUCLEOTIDE SEQUENCE</scope>
</reference>
<dbReference type="AlphaFoldDB" id="A0A815CF05"/>
<evidence type="ECO:0000259" key="4">
    <source>
        <dbReference type="PROSITE" id="PS50061"/>
    </source>
</evidence>
<dbReference type="GO" id="GO:0043565">
    <property type="term" value="F:sequence-specific DNA binding"/>
    <property type="evidence" value="ECO:0007669"/>
    <property type="project" value="InterPro"/>
</dbReference>
<dbReference type="GO" id="GO:0005634">
    <property type="term" value="C:nucleus"/>
    <property type="evidence" value="ECO:0007669"/>
    <property type="project" value="UniProtKB-SubCell"/>
</dbReference>
<proteinExistence type="inferred from homology"/>
<dbReference type="OrthoDB" id="10043646at2759"/>
<comment type="subcellular location">
    <subcellularLocation>
        <location evidence="3">Nucleus</location>
    </subcellularLocation>
</comment>
<evidence type="ECO:0000313" key="8">
    <source>
        <dbReference type="EMBL" id="CAF4195230.1"/>
    </source>
</evidence>
<gene>
    <name evidence="5" type="ORF">GPM918_LOCUS27634</name>
    <name evidence="6" type="ORF">OVA965_LOCUS32405</name>
    <name evidence="7" type="ORF">SRO942_LOCUS27991</name>
    <name evidence="8" type="ORF">TMI583_LOCUS33259</name>
</gene>
<feature type="domain" description="ETS" evidence="4">
    <location>
        <begin position="155"/>
        <end position="213"/>
    </location>
</feature>
<dbReference type="SMART" id="SM00413">
    <property type="entry name" value="ETS"/>
    <property type="match status" value="1"/>
</dbReference>
<dbReference type="PROSITE" id="PS50061">
    <property type="entry name" value="ETS_DOMAIN_3"/>
    <property type="match status" value="1"/>
</dbReference>
<dbReference type="InterPro" id="IPR000418">
    <property type="entry name" value="Ets_dom"/>
</dbReference>
<dbReference type="GO" id="GO:0000981">
    <property type="term" value="F:DNA-binding transcription factor activity, RNA polymerase II-specific"/>
    <property type="evidence" value="ECO:0007669"/>
    <property type="project" value="TreeGrafter"/>
</dbReference>
<dbReference type="Proteomes" id="UP000663829">
    <property type="component" value="Unassembled WGS sequence"/>
</dbReference>
<dbReference type="GO" id="GO:0030154">
    <property type="term" value="P:cell differentiation"/>
    <property type="evidence" value="ECO:0007669"/>
    <property type="project" value="TreeGrafter"/>
</dbReference>
<dbReference type="SUPFAM" id="SSF46785">
    <property type="entry name" value="Winged helix' DNA-binding domain"/>
    <property type="match status" value="1"/>
</dbReference>
<dbReference type="InterPro" id="IPR036390">
    <property type="entry name" value="WH_DNA-bd_sf"/>
</dbReference>
<evidence type="ECO:0000313" key="6">
    <source>
        <dbReference type="EMBL" id="CAF1387476.1"/>
    </source>
</evidence>
<evidence type="ECO:0000256" key="1">
    <source>
        <dbReference type="ARBA" id="ARBA00005562"/>
    </source>
</evidence>
<keyword evidence="9" id="KW-1185">Reference proteome</keyword>
<keyword evidence="3" id="KW-0539">Nucleus</keyword>
<dbReference type="InterPro" id="IPR036388">
    <property type="entry name" value="WH-like_DNA-bd_sf"/>
</dbReference>
<dbReference type="Proteomes" id="UP000677228">
    <property type="component" value="Unassembled WGS sequence"/>
</dbReference>
<dbReference type="EMBL" id="CAJOBC010028667">
    <property type="protein sequence ID" value="CAF4079472.1"/>
    <property type="molecule type" value="Genomic_DNA"/>
</dbReference>
<name>A0A815CF05_9BILA</name>
<dbReference type="Gene3D" id="1.10.10.10">
    <property type="entry name" value="Winged helix-like DNA-binding domain superfamily/Winged helix DNA-binding domain"/>
    <property type="match status" value="1"/>
</dbReference>
<accession>A0A815CF05</accession>
<dbReference type="EMBL" id="CAJNOK010025224">
    <property type="protein sequence ID" value="CAF1387476.1"/>
    <property type="molecule type" value="Genomic_DNA"/>
</dbReference>
<protein>
    <recommendedName>
        <fullName evidence="4">ETS domain-containing protein</fullName>
    </recommendedName>
</protein>
<evidence type="ECO:0000256" key="2">
    <source>
        <dbReference type="ARBA" id="ARBA00023125"/>
    </source>
</evidence>
<evidence type="ECO:0000313" key="7">
    <source>
        <dbReference type="EMBL" id="CAF4079472.1"/>
    </source>
</evidence>
<dbReference type="Proteomes" id="UP000682733">
    <property type="component" value="Unassembled WGS sequence"/>
</dbReference>
<dbReference type="Pfam" id="PF00178">
    <property type="entry name" value="Ets"/>
    <property type="match status" value="1"/>
</dbReference>
<dbReference type="EMBL" id="CAJOBA010046920">
    <property type="protein sequence ID" value="CAF4195230.1"/>
    <property type="molecule type" value="Genomic_DNA"/>
</dbReference>
<organism evidence="5 9">
    <name type="scientific">Didymodactylos carnosus</name>
    <dbReference type="NCBI Taxonomy" id="1234261"/>
    <lineage>
        <taxon>Eukaryota</taxon>
        <taxon>Metazoa</taxon>
        <taxon>Spiralia</taxon>
        <taxon>Gnathifera</taxon>
        <taxon>Rotifera</taxon>
        <taxon>Eurotatoria</taxon>
        <taxon>Bdelloidea</taxon>
        <taxon>Philodinida</taxon>
        <taxon>Philodinidae</taxon>
        <taxon>Didymodactylos</taxon>
    </lineage>
</organism>
<sequence length="243" mass="28391">MDSYPEYFFAIDDEKSLEELKTPQFFSTSNPIDYLSLLNQPEQQIINTSELFTTDPVKDDSVDDVSDVVGKDDFASIMSMYPIDFLDDILPPPARPRSSLEEIPVVRTMEPKKAAEWMIEDRVSHKRRRPYLHEYFRLLLDKPHYLDLASYININEGIFKLHKPHEIAALWGNVKGRNTVHNMTYDKMARALRLYYKSGIMTSVKGRYTFQFGPQSGFNTLWKPKFDAHKSLKYSINQSYRKS</sequence>
<dbReference type="PRINTS" id="PR00454">
    <property type="entry name" value="ETSDOMAIN"/>
</dbReference>
<comment type="similarity">
    <text evidence="1 3">Belongs to the ETS family.</text>
</comment>